<keyword evidence="5" id="KW-1185">Reference proteome</keyword>
<keyword evidence="2 3" id="KW-0040">ANK repeat</keyword>
<reference evidence="4" key="1">
    <citation type="submission" date="2023-03" db="EMBL/GenBank/DDBJ databases">
        <authorList>
            <person name="Steffen K."/>
            <person name="Cardenas P."/>
        </authorList>
    </citation>
    <scope>NUCLEOTIDE SEQUENCE</scope>
</reference>
<dbReference type="PROSITE" id="PS50088">
    <property type="entry name" value="ANK_REPEAT"/>
    <property type="match status" value="6"/>
</dbReference>
<dbReference type="Gene3D" id="1.25.40.20">
    <property type="entry name" value="Ankyrin repeat-containing domain"/>
    <property type="match status" value="2"/>
</dbReference>
<dbReference type="Pfam" id="PF00023">
    <property type="entry name" value="Ank"/>
    <property type="match status" value="1"/>
</dbReference>
<accession>A0AA35WDS5</accession>
<organism evidence="4 5">
    <name type="scientific">Geodia barretti</name>
    <name type="common">Barrett's horny sponge</name>
    <dbReference type="NCBI Taxonomy" id="519541"/>
    <lineage>
        <taxon>Eukaryota</taxon>
        <taxon>Metazoa</taxon>
        <taxon>Porifera</taxon>
        <taxon>Demospongiae</taxon>
        <taxon>Heteroscleromorpha</taxon>
        <taxon>Tetractinellida</taxon>
        <taxon>Astrophorina</taxon>
        <taxon>Geodiidae</taxon>
        <taxon>Geodia</taxon>
    </lineage>
</organism>
<keyword evidence="1" id="KW-0677">Repeat</keyword>
<dbReference type="EMBL" id="CASHTH010001069">
    <property type="protein sequence ID" value="CAI8010855.1"/>
    <property type="molecule type" value="Genomic_DNA"/>
</dbReference>
<dbReference type="Proteomes" id="UP001174909">
    <property type="component" value="Unassembled WGS sequence"/>
</dbReference>
<comment type="caution">
    <text evidence="4">The sequence shown here is derived from an EMBL/GenBank/DDBJ whole genome shotgun (WGS) entry which is preliminary data.</text>
</comment>
<feature type="repeat" description="ANK" evidence="3">
    <location>
        <begin position="372"/>
        <end position="404"/>
    </location>
</feature>
<dbReference type="PROSITE" id="PS50297">
    <property type="entry name" value="ANK_REP_REGION"/>
    <property type="match status" value="4"/>
</dbReference>
<feature type="repeat" description="ANK" evidence="3">
    <location>
        <begin position="342"/>
        <end position="374"/>
    </location>
</feature>
<feature type="repeat" description="ANK" evidence="3">
    <location>
        <begin position="173"/>
        <end position="205"/>
    </location>
</feature>
<gene>
    <name evidence="4" type="ORF">GBAR_LOCUS7102</name>
</gene>
<protein>
    <submittedName>
        <fullName evidence="4">Ankyrin homolog</fullName>
    </submittedName>
</protein>
<evidence type="ECO:0000313" key="5">
    <source>
        <dbReference type="Proteomes" id="UP001174909"/>
    </source>
</evidence>
<dbReference type="InterPro" id="IPR002110">
    <property type="entry name" value="Ankyrin_rpt"/>
</dbReference>
<feature type="repeat" description="ANK" evidence="3">
    <location>
        <begin position="143"/>
        <end position="171"/>
    </location>
</feature>
<dbReference type="SMART" id="SM00248">
    <property type="entry name" value="ANK"/>
    <property type="match status" value="8"/>
</dbReference>
<sequence length="485" mass="53334">MPNSCKHVVSGVKLMLYGFGDGSTVNPTFTVNGKQVESFKLSLPEETTNGGILKTENIVCVAVFSKLVIILLFCPLPQLKFELLVCALTKAVLEAALEDTFNKLEETEEDKYLGQTTLERSVAGSVMNALFNFTTKCIFDPIALTLAVSNGDREEVKLLLSKGADPNASLPLVGFTPLMEASRQGNVEIAGLLLDKGADPNRTKQEGWTALMAATNNGRYGTVDILLQKGANPDMQAHGGWSALMAAVYKHHDEVALRIIQAGATPHLQDENHTNAILLATATNEQDRVVEALLERVEDPSQLDLQDSDGETVLIFACKNRNLKLVKQLLSMKANPNLCNNLGETPVLIATKWGDTEIVQELLDNYADPNMGNTHPLMVAINLGRKEIAKLLVDRGANIYKEHEGGVLAFEMAELRNFTDLAKRLNPQQVATRTPRDVLRLTIKSMATVQKHLSLGPLMFVKTDDKKGWRLPGFLQHMFQRTHVQ</sequence>
<evidence type="ECO:0000313" key="4">
    <source>
        <dbReference type="EMBL" id="CAI8010855.1"/>
    </source>
</evidence>
<dbReference type="Pfam" id="PF12796">
    <property type="entry name" value="Ank_2"/>
    <property type="match status" value="2"/>
</dbReference>
<proteinExistence type="predicted"/>
<dbReference type="InterPro" id="IPR036770">
    <property type="entry name" value="Ankyrin_rpt-contain_sf"/>
</dbReference>
<dbReference type="PANTHER" id="PTHR24171">
    <property type="entry name" value="ANKYRIN REPEAT DOMAIN-CONTAINING PROTEIN 39-RELATED"/>
    <property type="match status" value="1"/>
</dbReference>
<feature type="repeat" description="ANK" evidence="3">
    <location>
        <begin position="206"/>
        <end position="238"/>
    </location>
</feature>
<name>A0AA35WDS5_GEOBA</name>
<evidence type="ECO:0000256" key="3">
    <source>
        <dbReference type="PROSITE-ProRule" id="PRU00023"/>
    </source>
</evidence>
<dbReference type="AlphaFoldDB" id="A0AA35WDS5"/>
<dbReference type="SUPFAM" id="SSF48403">
    <property type="entry name" value="Ankyrin repeat"/>
    <property type="match status" value="1"/>
</dbReference>
<evidence type="ECO:0000256" key="2">
    <source>
        <dbReference type="ARBA" id="ARBA00023043"/>
    </source>
</evidence>
<evidence type="ECO:0000256" key="1">
    <source>
        <dbReference type="ARBA" id="ARBA00022737"/>
    </source>
</evidence>
<feature type="repeat" description="ANK" evidence="3">
    <location>
        <begin position="309"/>
        <end position="341"/>
    </location>
</feature>